<evidence type="ECO:0000313" key="1">
    <source>
        <dbReference type="EMBL" id="TFY59172.1"/>
    </source>
</evidence>
<accession>A0A4Y9YAC3</accession>
<evidence type="ECO:0000313" key="2">
    <source>
        <dbReference type="Proteomes" id="UP000298327"/>
    </source>
</evidence>
<dbReference type="AlphaFoldDB" id="A0A4Y9YAC3"/>
<proteinExistence type="predicted"/>
<keyword evidence="2" id="KW-1185">Reference proteome</keyword>
<dbReference type="EMBL" id="SEOQ01000635">
    <property type="protein sequence ID" value="TFY59172.1"/>
    <property type="molecule type" value="Genomic_DNA"/>
</dbReference>
<organism evidence="1 2">
    <name type="scientific">Dentipellis fragilis</name>
    <dbReference type="NCBI Taxonomy" id="205917"/>
    <lineage>
        <taxon>Eukaryota</taxon>
        <taxon>Fungi</taxon>
        <taxon>Dikarya</taxon>
        <taxon>Basidiomycota</taxon>
        <taxon>Agaricomycotina</taxon>
        <taxon>Agaricomycetes</taxon>
        <taxon>Russulales</taxon>
        <taxon>Hericiaceae</taxon>
        <taxon>Dentipellis</taxon>
    </lineage>
</organism>
<comment type="caution">
    <text evidence="1">The sequence shown here is derived from an EMBL/GenBank/DDBJ whole genome shotgun (WGS) entry which is preliminary data.</text>
</comment>
<sequence>MPRRRAELDRGLEEVAALVASSDPSKRKISKTERFLDKSGDAASDLVAANTVVQNNAADIVNVLKLEANDFIQTSKVLVSALDEVAKLHLRRPPKTAVNLVIKRRENDGKVLALNVQMRDMMSTLLILKGLTDPLSDDAQPNEMTIETRLADRLTGMVTSMKDCSKVCDSYNKTHVVLKILNSYKWEQKFAAIATEFATHSAKLQDDLSMYSSIGINAANKSLAAVGDKMDKIGALVASKGRPRKVAGNNAALEQLLLKQKELEDGPGKKDHTGTMTVNELRKDMRKDVQTILDEDSRAFGQKFEIQQRQIAEEMKNAVFEARDDIIDAVLAGPYERDMRAIWKDMGWKGSVLGYLNILRIQTLIEAMDDDVSSLVTISEVNAFTRARPTDWSLPYWIAYNTIGIELSINFYYHRLNRIQLEIYQASKHALPANRNAVNNFLSSSYIDSFDGILSGIQESVTERSFDWDTDPLFLKFRSYILDEEERMRAVLESFYYRIDDELTLRLASDTGRPEKYVLAVLCILYSQYLQVIEEASKRVLEENVLLSLDASLDTIWNVIVNRAVSLKAIFQLQNLNSSDQMEKYCFGMYRFVLEDVTYEGKYWQQPGDFAVDGYEDDVEVQREYRVSSTWF</sequence>
<protein>
    <submittedName>
        <fullName evidence="1">Uncharacterized protein</fullName>
    </submittedName>
</protein>
<dbReference type="STRING" id="205917.A0A4Y9YAC3"/>
<reference evidence="1 2" key="1">
    <citation type="submission" date="2019-02" db="EMBL/GenBank/DDBJ databases">
        <title>Genome sequencing of the rare red list fungi Dentipellis fragilis.</title>
        <authorList>
            <person name="Buettner E."/>
            <person name="Kellner H."/>
        </authorList>
    </citation>
    <scope>NUCLEOTIDE SEQUENCE [LARGE SCALE GENOMIC DNA]</scope>
    <source>
        <strain evidence="1 2">DSM 105465</strain>
    </source>
</reference>
<gene>
    <name evidence="1" type="ORF">EVG20_g7885</name>
</gene>
<dbReference type="Proteomes" id="UP000298327">
    <property type="component" value="Unassembled WGS sequence"/>
</dbReference>
<name>A0A4Y9YAC3_9AGAM</name>
<dbReference type="OrthoDB" id="2122982at2759"/>